<organism evidence="3 4">
    <name type="scientific">Methylocystis echinoides</name>
    <dbReference type="NCBI Taxonomy" id="29468"/>
    <lineage>
        <taxon>Bacteria</taxon>
        <taxon>Pseudomonadati</taxon>
        <taxon>Pseudomonadota</taxon>
        <taxon>Alphaproteobacteria</taxon>
        <taxon>Hyphomicrobiales</taxon>
        <taxon>Methylocystaceae</taxon>
        <taxon>Methylocystis</taxon>
    </lineage>
</organism>
<accession>A0A9W6GXL1</accession>
<gene>
    <name evidence="3" type="ORF">LMG27198_38100</name>
</gene>
<dbReference type="InterPro" id="IPR021225">
    <property type="entry name" value="Tlde1_dom"/>
</dbReference>
<protein>
    <recommendedName>
        <fullName evidence="2">Tlde1 domain-containing protein</fullName>
    </recommendedName>
</protein>
<sequence>MDGPAYLVPAAILMAGFSFWIRAHFQTSFRSAIEIGVVTAGCLALAAAIINEVRSPRSPVCRKATGDCEVPNVPLEARGSGQAARVAKDVEHSSLSDIDSVTAVYDITAHTVYLPSGAQLEAHSGLGSRLDDPRYVHEHMRGATPPSIYELIPREKPFHGVRALRLLPVGNQNIFGRKGLLAHTYMLGPKGHSNGCVVFKDYHMFLQAFEAGEVKRLLVVPRFN</sequence>
<keyword evidence="1" id="KW-0812">Transmembrane</keyword>
<name>A0A9W6GXL1_9HYPH</name>
<evidence type="ECO:0000259" key="2">
    <source>
        <dbReference type="Pfam" id="PF10908"/>
    </source>
</evidence>
<dbReference type="EMBL" id="BSEC01000001">
    <property type="protein sequence ID" value="GLI94818.1"/>
    <property type="molecule type" value="Genomic_DNA"/>
</dbReference>
<dbReference type="Proteomes" id="UP001144323">
    <property type="component" value="Unassembled WGS sequence"/>
</dbReference>
<feature type="transmembrane region" description="Helical" evidence="1">
    <location>
        <begin position="32"/>
        <end position="50"/>
    </location>
</feature>
<keyword evidence="1" id="KW-0472">Membrane</keyword>
<evidence type="ECO:0000313" key="4">
    <source>
        <dbReference type="Proteomes" id="UP001144323"/>
    </source>
</evidence>
<evidence type="ECO:0000256" key="1">
    <source>
        <dbReference type="SAM" id="Phobius"/>
    </source>
</evidence>
<evidence type="ECO:0000313" key="3">
    <source>
        <dbReference type="EMBL" id="GLI94818.1"/>
    </source>
</evidence>
<keyword evidence="4" id="KW-1185">Reference proteome</keyword>
<dbReference type="Pfam" id="PF10908">
    <property type="entry name" value="Tlde1_dom"/>
    <property type="match status" value="1"/>
</dbReference>
<reference evidence="3" key="1">
    <citation type="journal article" date="2023" name="Int. J. Syst. Evol. Microbiol.">
        <title>Methylocystis iwaonis sp. nov., a type II methane-oxidizing bacterium from surface soil of a rice paddy field in Japan, and emended description of the genus Methylocystis (ex Whittenbury et al. 1970) Bowman et al. 1993.</title>
        <authorList>
            <person name="Kaise H."/>
            <person name="Sawadogo J.B."/>
            <person name="Alam M.S."/>
            <person name="Ueno C."/>
            <person name="Dianou D."/>
            <person name="Shinjo R."/>
            <person name="Asakawa S."/>
        </authorList>
    </citation>
    <scope>NUCLEOTIDE SEQUENCE</scope>
    <source>
        <strain evidence="3">LMG27198</strain>
    </source>
</reference>
<proteinExistence type="predicted"/>
<feature type="domain" description="Tlde1" evidence="2">
    <location>
        <begin position="119"/>
        <end position="222"/>
    </location>
</feature>
<keyword evidence="1" id="KW-1133">Transmembrane helix</keyword>
<comment type="caution">
    <text evidence="3">The sequence shown here is derived from an EMBL/GenBank/DDBJ whole genome shotgun (WGS) entry which is preliminary data.</text>
</comment>
<feature type="transmembrane region" description="Helical" evidence="1">
    <location>
        <begin position="6"/>
        <end position="25"/>
    </location>
</feature>
<dbReference type="AlphaFoldDB" id="A0A9W6GXL1"/>